<evidence type="ECO:0000259" key="2">
    <source>
        <dbReference type="Pfam" id="PF00857"/>
    </source>
</evidence>
<protein>
    <submittedName>
        <fullName evidence="3">Isochorismatase</fullName>
    </submittedName>
</protein>
<dbReference type="CDD" id="cd01014">
    <property type="entry name" value="nicotinamidase_related"/>
    <property type="match status" value="1"/>
</dbReference>
<dbReference type="Pfam" id="PF00857">
    <property type="entry name" value="Isochorismatase"/>
    <property type="match status" value="1"/>
</dbReference>
<gene>
    <name evidence="3" type="ORF">CRV08_15185</name>
</gene>
<dbReference type="SUPFAM" id="SSF52499">
    <property type="entry name" value="Isochorismatase-like hydrolases"/>
    <property type="match status" value="1"/>
</dbReference>
<dbReference type="Gene3D" id="3.40.50.850">
    <property type="entry name" value="Isochorismatase-like"/>
    <property type="match status" value="1"/>
</dbReference>
<sequence>MKDMALLLVDFQNDYFSSYKGAKFPLDKCEEASLNAAKILAKFREKKYNIVHIRHEKDSENATFFKKDTIGAQIHNNVVPKANEKIITKNFPNSFLYTDLKEYLDKLGIKKLIIVGAMSHMCIDATVRAASDLGYDCTVVSDSCATKSLQYATVEIPSLFVHATIMAALEFAYSKVINTDKLLEEL</sequence>
<accession>A0A4V1LQP9</accession>
<evidence type="ECO:0000313" key="3">
    <source>
        <dbReference type="EMBL" id="RXJ65458.1"/>
    </source>
</evidence>
<dbReference type="EMBL" id="PDKJ01000026">
    <property type="protein sequence ID" value="RXJ65458.1"/>
    <property type="molecule type" value="Genomic_DNA"/>
</dbReference>
<dbReference type="InterPro" id="IPR050272">
    <property type="entry name" value="Isochorismatase-like_hydrls"/>
</dbReference>
<dbReference type="AlphaFoldDB" id="A0A4V1LQP9"/>
<dbReference type="PANTHER" id="PTHR43540">
    <property type="entry name" value="PEROXYUREIDOACRYLATE/UREIDOACRYLATE AMIDOHYDROLASE-RELATED"/>
    <property type="match status" value="1"/>
</dbReference>
<feature type="domain" description="Isochorismatase-like" evidence="2">
    <location>
        <begin position="5"/>
        <end position="160"/>
    </location>
</feature>
<organism evidence="3 4">
    <name type="scientific">Halarcobacter ebronensis</name>
    <dbReference type="NCBI Taxonomy" id="1462615"/>
    <lineage>
        <taxon>Bacteria</taxon>
        <taxon>Pseudomonadati</taxon>
        <taxon>Campylobacterota</taxon>
        <taxon>Epsilonproteobacteria</taxon>
        <taxon>Campylobacterales</taxon>
        <taxon>Arcobacteraceae</taxon>
        <taxon>Halarcobacter</taxon>
    </lineage>
</organism>
<evidence type="ECO:0000313" key="4">
    <source>
        <dbReference type="Proteomes" id="UP000290172"/>
    </source>
</evidence>
<dbReference type="Proteomes" id="UP000290172">
    <property type="component" value="Unassembled WGS sequence"/>
</dbReference>
<dbReference type="PANTHER" id="PTHR43540:SF1">
    <property type="entry name" value="ISOCHORISMATASE HYDROLASE"/>
    <property type="match status" value="1"/>
</dbReference>
<proteinExistence type="predicted"/>
<dbReference type="InterPro" id="IPR000868">
    <property type="entry name" value="Isochorismatase-like_dom"/>
</dbReference>
<dbReference type="InterPro" id="IPR036380">
    <property type="entry name" value="Isochorismatase-like_sf"/>
</dbReference>
<dbReference type="GO" id="GO:0016787">
    <property type="term" value="F:hydrolase activity"/>
    <property type="evidence" value="ECO:0007669"/>
    <property type="project" value="UniProtKB-KW"/>
</dbReference>
<dbReference type="RefSeq" id="WP_128983639.1">
    <property type="nucleotide sequence ID" value="NZ_PDKJ01000026.1"/>
</dbReference>
<name>A0A4V1LQP9_9BACT</name>
<evidence type="ECO:0000256" key="1">
    <source>
        <dbReference type="ARBA" id="ARBA00022801"/>
    </source>
</evidence>
<keyword evidence="1" id="KW-0378">Hydrolase</keyword>
<reference evidence="3 4" key="1">
    <citation type="submission" date="2017-10" db="EMBL/GenBank/DDBJ databases">
        <title>Genomics of the genus Arcobacter.</title>
        <authorList>
            <person name="Perez-Cataluna A."/>
            <person name="Figueras M.J."/>
        </authorList>
    </citation>
    <scope>NUCLEOTIDE SEQUENCE [LARGE SCALE GENOMIC DNA]</scope>
    <source>
        <strain evidence="3 4">CECT 8993</strain>
    </source>
</reference>
<comment type="caution">
    <text evidence="3">The sequence shown here is derived from an EMBL/GenBank/DDBJ whole genome shotgun (WGS) entry which is preliminary data.</text>
</comment>